<dbReference type="FunFam" id="2.40.100.10:FF:000009">
    <property type="entry name" value="Peptidyl-prolyl cis-trans isomerase D"/>
    <property type="match status" value="1"/>
</dbReference>
<dbReference type="PRINTS" id="PR00153">
    <property type="entry name" value="CSAPPISMRASE"/>
</dbReference>
<dbReference type="InterPro" id="IPR046357">
    <property type="entry name" value="PPIase_dom_sf"/>
</dbReference>
<dbReference type="InterPro" id="IPR001179">
    <property type="entry name" value="PPIase_FKBP_dom"/>
</dbReference>
<evidence type="ECO:0000256" key="2">
    <source>
        <dbReference type="ARBA" id="ARBA00013194"/>
    </source>
</evidence>
<dbReference type="EMBL" id="JAKCXM010000102">
    <property type="protein sequence ID" value="KAJ0402442.1"/>
    <property type="molecule type" value="Genomic_DNA"/>
</dbReference>
<dbReference type="SMART" id="SM00028">
    <property type="entry name" value="TPR"/>
    <property type="match status" value="3"/>
</dbReference>
<comment type="catalytic activity">
    <reaction evidence="1 5">
        <text>[protein]-peptidylproline (omega=180) = [protein]-peptidylproline (omega=0)</text>
        <dbReference type="Rhea" id="RHEA:16237"/>
        <dbReference type="Rhea" id="RHEA-COMP:10747"/>
        <dbReference type="Rhea" id="RHEA-COMP:10748"/>
        <dbReference type="ChEBI" id="CHEBI:83833"/>
        <dbReference type="ChEBI" id="CHEBI:83834"/>
        <dbReference type="EC" id="5.2.1.8"/>
    </reaction>
</comment>
<evidence type="ECO:0000313" key="9">
    <source>
        <dbReference type="Proteomes" id="UP001209570"/>
    </source>
</evidence>
<keyword evidence="4 5" id="KW-0413">Isomerase</keyword>
<evidence type="ECO:0000256" key="1">
    <source>
        <dbReference type="ARBA" id="ARBA00000971"/>
    </source>
</evidence>
<dbReference type="PANTHER" id="PTHR11071:SF561">
    <property type="entry name" value="PEPTIDYL-PROLYL CIS-TRANS ISOMERASE D-RELATED"/>
    <property type="match status" value="1"/>
</dbReference>
<evidence type="ECO:0000259" key="7">
    <source>
        <dbReference type="PROSITE" id="PS50072"/>
    </source>
</evidence>
<dbReference type="GO" id="GO:0006457">
    <property type="term" value="P:protein folding"/>
    <property type="evidence" value="ECO:0007669"/>
    <property type="project" value="InterPro"/>
</dbReference>
<dbReference type="GO" id="GO:0005737">
    <property type="term" value="C:cytoplasm"/>
    <property type="evidence" value="ECO:0007669"/>
    <property type="project" value="TreeGrafter"/>
</dbReference>
<dbReference type="PROSITE" id="PS50072">
    <property type="entry name" value="CSA_PPIASE_2"/>
    <property type="match status" value="1"/>
</dbReference>
<dbReference type="CDD" id="cd01926">
    <property type="entry name" value="cyclophilin_ABH_like"/>
    <property type="match status" value="1"/>
</dbReference>
<dbReference type="Gene3D" id="3.10.50.40">
    <property type="match status" value="2"/>
</dbReference>
<dbReference type="SUPFAM" id="SSF50891">
    <property type="entry name" value="Cyclophilin-like"/>
    <property type="match status" value="1"/>
</dbReference>
<evidence type="ECO:0000256" key="5">
    <source>
        <dbReference type="PROSITE-ProRule" id="PRU00277"/>
    </source>
</evidence>
<comment type="caution">
    <text evidence="8">The sequence shown here is derived from an EMBL/GenBank/DDBJ whole genome shotgun (WGS) entry which is preliminary data.</text>
</comment>
<dbReference type="InterPro" id="IPR020892">
    <property type="entry name" value="Cyclophilin-type_PPIase_CS"/>
</dbReference>
<feature type="domain" description="PPIase cyclophilin-type" evidence="7">
    <location>
        <begin position="325"/>
        <end position="489"/>
    </location>
</feature>
<dbReference type="Gene3D" id="1.25.40.10">
    <property type="entry name" value="Tetratricopeptide repeat domain"/>
    <property type="match status" value="1"/>
</dbReference>
<dbReference type="SUPFAM" id="SSF54534">
    <property type="entry name" value="FKBP-like"/>
    <property type="match status" value="2"/>
</dbReference>
<reference evidence="8" key="1">
    <citation type="submission" date="2021-12" db="EMBL/GenBank/DDBJ databases">
        <title>Prjna785345.</title>
        <authorList>
            <person name="Rujirawat T."/>
            <person name="Krajaejun T."/>
        </authorList>
    </citation>
    <scope>NUCLEOTIDE SEQUENCE</scope>
    <source>
        <strain evidence="8">Pi057C3</strain>
    </source>
</reference>
<dbReference type="Proteomes" id="UP001209570">
    <property type="component" value="Unassembled WGS sequence"/>
</dbReference>
<dbReference type="GO" id="GO:0016018">
    <property type="term" value="F:cyclosporin A binding"/>
    <property type="evidence" value="ECO:0007669"/>
    <property type="project" value="TreeGrafter"/>
</dbReference>
<sequence>MSSIDLSGDGGVIKEIYQEGAGETPPEGYEIRAHYTGTLLDGTKFDSSRDRNAEFKFVLGRGNVIKAWDLAFATMKFVLGRGNVIKAWDLAFATMKVGEKAMLTCKPEYAYGASGSPPKIPPNATLKFDVELLGFSPKKKEMWEMDAEEKLAEGTKLKEEGTELFKAKKFSDAVAKYNEAASYMEDLYDIQEEDKKKMKEFQTTCYLNSAMCYLKIGDYAEAVAVASKALANDAKSMKALFRRGVGRMHLNDLDRAKEDLLAAGKIDPQNREVRRELEVLKQKMKDARAKEKSVFGGLFGKVSMYNDKEDVEMEPVPDPNNPKVFFDITIGDEPAGKIVMQLFKDITPKTAENFRALCTGEKGNCSTGQPLHYKGSMFHRVIKSFMIQGGDFTRGDGTGGESIYGEKFPDENFRLKHTEPGLLSMANAGPGTNGSQFFITTVPTPHLDGKHVVFGKVVEGMDIVRKIEEQETDKGDKPKQAVVIADCGMFDEAP</sequence>
<dbReference type="Pfam" id="PF00160">
    <property type="entry name" value="Pro_isomerase"/>
    <property type="match status" value="1"/>
</dbReference>
<dbReference type="EC" id="5.2.1.8" evidence="2 5"/>
<dbReference type="PROSITE" id="PS00170">
    <property type="entry name" value="CSA_PPIASE_1"/>
    <property type="match status" value="1"/>
</dbReference>
<dbReference type="Pfam" id="PF00254">
    <property type="entry name" value="FKBP_C"/>
    <property type="match status" value="1"/>
</dbReference>
<evidence type="ECO:0000256" key="3">
    <source>
        <dbReference type="ARBA" id="ARBA00023110"/>
    </source>
</evidence>
<feature type="domain" description="PPIase FKBP-type" evidence="6">
    <location>
        <begin position="28"/>
        <end position="136"/>
    </location>
</feature>
<dbReference type="SUPFAM" id="SSF48452">
    <property type="entry name" value="TPR-like"/>
    <property type="match status" value="1"/>
</dbReference>
<evidence type="ECO:0000256" key="4">
    <source>
        <dbReference type="ARBA" id="ARBA00023235"/>
    </source>
</evidence>
<evidence type="ECO:0000313" key="8">
    <source>
        <dbReference type="EMBL" id="KAJ0402442.1"/>
    </source>
</evidence>
<organism evidence="8 9">
    <name type="scientific">Pythium insidiosum</name>
    <name type="common">Pythiosis disease agent</name>
    <dbReference type="NCBI Taxonomy" id="114742"/>
    <lineage>
        <taxon>Eukaryota</taxon>
        <taxon>Sar</taxon>
        <taxon>Stramenopiles</taxon>
        <taxon>Oomycota</taxon>
        <taxon>Peronosporomycetes</taxon>
        <taxon>Pythiales</taxon>
        <taxon>Pythiaceae</taxon>
        <taxon>Pythium</taxon>
    </lineage>
</organism>
<keyword evidence="9" id="KW-1185">Reference proteome</keyword>
<dbReference type="InterPro" id="IPR011990">
    <property type="entry name" value="TPR-like_helical_dom_sf"/>
</dbReference>
<dbReference type="InterPro" id="IPR029000">
    <property type="entry name" value="Cyclophilin-like_dom_sf"/>
</dbReference>
<gene>
    <name evidence="8" type="ORF">P43SY_000595</name>
</gene>
<protein>
    <recommendedName>
        <fullName evidence="2 5">peptidylprolyl isomerase</fullName>
        <ecNumber evidence="2 5">5.2.1.8</ecNumber>
    </recommendedName>
</protein>
<accession>A0AAD5LL51</accession>
<name>A0AAD5LL51_PYTIN</name>
<dbReference type="PROSITE" id="PS50059">
    <property type="entry name" value="FKBP_PPIASE"/>
    <property type="match status" value="1"/>
</dbReference>
<evidence type="ECO:0000259" key="6">
    <source>
        <dbReference type="PROSITE" id="PS50059"/>
    </source>
</evidence>
<dbReference type="InterPro" id="IPR002130">
    <property type="entry name" value="Cyclophilin-type_PPIase_dom"/>
</dbReference>
<dbReference type="GO" id="GO:0003755">
    <property type="term" value="F:peptidyl-prolyl cis-trans isomerase activity"/>
    <property type="evidence" value="ECO:0007669"/>
    <property type="project" value="UniProtKB-KW"/>
</dbReference>
<dbReference type="PANTHER" id="PTHR11071">
    <property type="entry name" value="PEPTIDYL-PROLYL CIS-TRANS ISOMERASE"/>
    <property type="match status" value="1"/>
</dbReference>
<dbReference type="AlphaFoldDB" id="A0AAD5LL51"/>
<keyword evidence="3 5" id="KW-0697">Rotamase</keyword>
<proteinExistence type="predicted"/>
<dbReference type="InterPro" id="IPR019734">
    <property type="entry name" value="TPR_rpt"/>
</dbReference>
<dbReference type="FunFam" id="1.25.40.10:FF:000052">
    <property type="entry name" value="Aryl-hydrocarbon-interacting protein-like 1"/>
    <property type="match status" value="1"/>
</dbReference>
<dbReference type="Gene3D" id="2.40.100.10">
    <property type="entry name" value="Cyclophilin-like"/>
    <property type="match status" value="1"/>
</dbReference>